<accession>A0A509EF25</accession>
<dbReference type="EMBL" id="CABFPH010000029">
    <property type="protein sequence ID" value="VUD71823.1"/>
    <property type="molecule type" value="Genomic_DNA"/>
</dbReference>
<evidence type="ECO:0000313" key="1">
    <source>
        <dbReference type="EMBL" id="VUD71823.1"/>
    </source>
</evidence>
<reference evidence="1 2" key="1">
    <citation type="submission" date="2019-06" db="EMBL/GenBank/DDBJ databases">
        <authorList>
            <person name="Rodrigo-Torres L."/>
            <person name="Arahal R. D."/>
            <person name="Lucena T."/>
        </authorList>
    </citation>
    <scope>NUCLEOTIDE SEQUENCE [LARGE SCALE GENOMIC DNA]</scope>
    <source>
        <strain evidence="1 2">SB0023/3</strain>
    </source>
</reference>
<dbReference type="AlphaFoldDB" id="A0A509EF25"/>
<evidence type="ECO:0000313" key="2">
    <source>
        <dbReference type="Proteomes" id="UP000410984"/>
    </source>
</evidence>
<proteinExistence type="predicted"/>
<name>A0A509EF25_9HYPH</name>
<keyword evidence="2" id="KW-1185">Reference proteome</keyword>
<dbReference type="Proteomes" id="UP000410984">
    <property type="component" value="Unassembled WGS sequence"/>
</dbReference>
<dbReference type="OrthoDB" id="8000795at2"/>
<protein>
    <submittedName>
        <fullName evidence="1">Uncharacterized protein</fullName>
    </submittedName>
</protein>
<dbReference type="RefSeq" id="WP_142583201.1">
    <property type="nucleotide sequence ID" value="NZ_CABFPH010000029.1"/>
</dbReference>
<organism evidence="1 2">
    <name type="scientific">Methylobacterium symbioticum</name>
    <dbReference type="NCBI Taxonomy" id="2584084"/>
    <lineage>
        <taxon>Bacteria</taxon>
        <taxon>Pseudomonadati</taxon>
        <taxon>Pseudomonadota</taxon>
        <taxon>Alphaproteobacteria</taxon>
        <taxon>Hyphomicrobiales</taxon>
        <taxon>Methylobacteriaceae</taxon>
        <taxon>Methylobacterium</taxon>
    </lineage>
</organism>
<sequence length="69" mass="7646">MPQQPTYTHVVETLANQFFQVRDAGRPELDHVFLGVEVKRSKGAFVPKAKAREIAVRKLGTRVVATLAA</sequence>
<gene>
    <name evidence="1" type="ORF">MET9862_02411</name>
</gene>